<organism evidence="1 3">
    <name type="scientific">Daphnia sinensis</name>
    <dbReference type="NCBI Taxonomy" id="1820382"/>
    <lineage>
        <taxon>Eukaryota</taxon>
        <taxon>Metazoa</taxon>
        <taxon>Ecdysozoa</taxon>
        <taxon>Arthropoda</taxon>
        <taxon>Crustacea</taxon>
        <taxon>Branchiopoda</taxon>
        <taxon>Diplostraca</taxon>
        <taxon>Cladocera</taxon>
        <taxon>Anomopoda</taxon>
        <taxon>Daphniidae</taxon>
        <taxon>Daphnia</taxon>
        <taxon>Daphnia similis group</taxon>
    </lineage>
</organism>
<sequence length="151" mass="17024">MAIINEANYKVRRKFAILLALWVGNKKPPRNTFMDGSIANLKRLERDGFHFGGKVYKIRVLIITVDTIARSGLINTTQHNGDCGCNFCLHPGEQISKGRGSIRVYPQPDPEFDENNNLEHITYTLAVKVYSKGIYIYLLQPLAVTENKSGI</sequence>
<proteinExistence type="predicted"/>
<protein>
    <submittedName>
        <fullName evidence="1">Uncharacterized protein</fullName>
    </submittedName>
</protein>
<dbReference type="EMBL" id="WJBH02000074">
    <property type="protein sequence ID" value="KAI9550893.1"/>
    <property type="molecule type" value="Genomic_DNA"/>
</dbReference>
<name>A0AAD5KW13_9CRUS</name>
<accession>A0AAD5KW13</accession>
<comment type="caution">
    <text evidence="1">The sequence shown here is derived from an EMBL/GenBank/DDBJ whole genome shotgun (WGS) entry which is preliminary data.</text>
</comment>
<reference evidence="1" key="1">
    <citation type="submission" date="2022-05" db="EMBL/GenBank/DDBJ databases">
        <title>A multi-omics perspective on studying reproductive biology in Daphnia sinensis.</title>
        <authorList>
            <person name="Jia J."/>
        </authorList>
    </citation>
    <scope>NUCLEOTIDE SEQUENCE</scope>
    <source>
        <strain evidence="1">WSL</strain>
    </source>
</reference>
<keyword evidence="3" id="KW-1185">Reference proteome</keyword>
<dbReference type="Proteomes" id="UP000820818">
    <property type="component" value="Unassembled WGS sequence"/>
</dbReference>
<dbReference type="AlphaFoldDB" id="A0AAD5KW13"/>
<evidence type="ECO:0000313" key="2">
    <source>
        <dbReference type="EMBL" id="KAI9550893.1"/>
    </source>
</evidence>
<evidence type="ECO:0000313" key="1">
    <source>
        <dbReference type="EMBL" id="KAI9550670.1"/>
    </source>
</evidence>
<evidence type="ECO:0000313" key="3">
    <source>
        <dbReference type="Proteomes" id="UP000820818"/>
    </source>
</evidence>
<dbReference type="EMBL" id="WJBH02000106">
    <property type="protein sequence ID" value="KAI9550670.1"/>
    <property type="molecule type" value="Genomic_DNA"/>
</dbReference>
<gene>
    <name evidence="2" type="ORF">GHT06_004573</name>
    <name evidence="1" type="ORF">GHT06_006223</name>
</gene>